<dbReference type="HAMAP" id="MF_01113">
    <property type="entry name" value="DNApol_IV"/>
    <property type="match status" value="1"/>
</dbReference>
<dbReference type="RefSeq" id="WP_068221703.1">
    <property type="nucleotide sequence ID" value="NZ_LRPC01000028.1"/>
</dbReference>
<dbReference type="InterPro" id="IPR043502">
    <property type="entry name" value="DNA/RNA_pol_sf"/>
</dbReference>
<dbReference type="Gene3D" id="3.30.70.270">
    <property type="match status" value="1"/>
</dbReference>
<dbReference type="GO" id="GO:0005829">
    <property type="term" value="C:cytosol"/>
    <property type="evidence" value="ECO:0007669"/>
    <property type="project" value="TreeGrafter"/>
</dbReference>
<comment type="subcellular location">
    <subcellularLocation>
        <location evidence="1 16">Cytoplasm</location>
    </subcellularLocation>
</comment>
<dbReference type="PANTHER" id="PTHR11076:SF33">
    <property type="entry name" value="DNA POLYMERASE KAPPA"/>
    <property type="match status" value="1"/>
</dbReference>
<dbReference type="Gene3D" id="3.40.1170.60">
    <property type="match status" value="1"/>
</dbReference>
<dbReference type="GO" id="GO:0006281">
    <property type="term" value="P:DNA repair"/>
    <property type="evidence" value="ECO:0007669"/>
    <property type="project" value="UniProtKB-UniRule"/>
</dbReference>
<comment type="catalytic activity">
    <reaction evidence="15 16">
        <text>DNA(n) + a 2'-deoxyribonucleoside 5'-triphosphate = DNA(n+1) + diphosphate</text>
        <dbReference type="Rhea" id="RHEA:22508"/>
        <dbReference type="Rhea" id="RHEA-COMP:17339"/>
        <dbReference type="Rhea" id="RHEA-COMP:17340"/>
        <dbReference type="ChEBI" id="CHEBI:33019"/>
        <dbReference type="ChEBI" id="CHEBI:61560"/>
        <dbReference type="ChEBI" id="CHEBI:173112"/>
        <dbReference type="EC" id="2.7.7.7"/>
    </reaction>
</comment>
<dbReference type="InterPro" id="IPR043128">
    <property type="entry name" value="Rev_trsase/Diguanyl_cyclase"/>
</dbReference>
<dbReference type="GO" id="GO:0003887">
    <property type="term" value="F:DNA-directed DNA polymerase activity"/>
    <property type="evidence" value="ECO:0007669"/>
    <property type="project" value="UniProtKB-UniRule"/>
</dbReference>
<dbReference type="InterPro" id="IPR001126">
    <property type="entry name" value="UmuC"/>
</dbReference>
<evidence type="ECO:0000256" key="14">
    <source>
        <dbReference type="ARBA" id="ARBA00023204"/>
    </source>
</evidence>
<keyword evidence="7 16" id="KW-0548">Nucleotidyltransferase</keyword>
<dbReference type="Pfam" id="PF11798">
    <property type="entry name" value="IMS_HHH"/>
    <property type="match status" value="1"/>
</dbReference>
<evidence type="ECO:0000313" key="19">
    <source>
        <dbReference type="Proteomes" id="UP000075606"/>
    </source>
</evidence>
<dbReference type="Pfam" id="PF11799">
    <property type="entry name" value="IMS_C"/>
    <property type="match status" value="1"/>
</dbReference>
<feature type="binding site" evidence="16">
    <location>
        <position position="94"/>
    </location>
    <ligand>
        <name>Mg(2+)</name>
        <dbReference type="ChEBI" id="CHEBI:18420"/>
    </ligand>
</feature>
<dbReference type="InterPro" id="IPR017961">
    <property type="entry name" value="DNA_pol_Y-fam_little_finger"/>
</dbReference>
<keyword evidence="14 16" id="KW-0234">DNA repair</keyword>
<dbReference type="InterPro" id="IPR024728">
    <property type="entry name" value="PolY_HhH_motif"/>
</dbReference>
<evidence type="ECO:0000256" key="9">
    <source>
        <dbReference type="ARBA" id="ARBA00022723"/>
    </source>
</evidence>
<keyword evidence="9 16" id="KW-0479">Metal-binding</keyword>
<dbReference type="NCBIfam" id="NF002677">
    <property type="entry name" value="PRK02406.1"/>
    <property type="match status" value="1"/>
</dbReference>
<reference evidence="18 19" key="1">
    <citation type="submission" date="2016-01" db="EMBL/GenBank/DDBJ databases">
        <title>Genome sequencing of Roseivirga spongicola UST030701-084.</title>
        <authorList>
            <person name="Selvaratnam C."/>
            <person name="Thevarajoo S."/>
            <person name="Goh K.M."/>
            <person name="Ee R."/>
            <person name="Chan K.-G."/>
            <person name="Chong C.S."/>
        </authorList>
    </citation>
    <scope>NUCLEOTIDE SEQUENCE [LARGE SCALE GENOMIC DNA]</scope>
    <source>
        <strain evidence="18 19">UST030701-084</strain>
    </source>
</reference>
<comment type="subunit">
    <text evidence="3 16">Monomer.</text>
</comment>
<keyword evidence="19" id="KW-1185">Reference proteome</keyword>
<protein>
    <recommendedName>
        <fullName evidence="16">DNA polymerase IV</fullName>
        <shortName evidence="16">Pol IV</shortName>
        <ecNumber evidence="16">2.7.7.7</ecNumber>
    </recommendedName>
</protein>
<dbReference type="Pfam" id="PF00817">
    <property type="entry name" value="IMS"/>
    <property type="match status" value="1"/>
</dbReference>
<keyword evidence="10 16" id="KW-0227">DNA damage</keyword>
<evidence type="ECO:0000259" key="17">
    <source>
        <dbReference type="PROSITE" id="PS50173"/>
    </source>
</evidence>
<dbReference type="OrthoDB" id="9808813at2"/>
<evidence type="ECO:0000256" key="13">
    <source>
        <dbReference type="ARBA" id="ARBA00023125"/>
    </source>
</evidence>
<dbReference type="GO" id="GO:0006261">
    <property type="term" value="P:DNA-templated DNA replication"/>
    <property type="evidence" value="ECO:0007669"/>
    <property type="project" value="UniProtKB-UniRule"/>
</dbReference>
<feature type="domain" description="UmuC" evidence="17">
    <location>
        <begin position="1"/>
        <end position="176"/>
    </location>
</feature>
<evidence type="ECO:0000256" key="4">
    <source>
        <dbReference type="ARBA" id="ARBA00022457"/>
    </source>
</evidence>
<comment type="cofactor">
    <cofactor evidence="16">
        <name>Mg(2+)</name>
        <dbReference type="ChEBI" id="CHEBI:18420"/>
    </cofactor>
    <text evidence="16">Binds 2 magnesium ions per subunit.</text>
</comment>
<feature type="active site" evidence="16">
    <location>
        <position position="95"/>
    </location>
</feature>
<dbReference type="GO" id="GO:0003684">
    <property type="term" value="F:damaged DNA binding"/>
    <property type="evidence" value="ECO:0007669"/>
    <property type="project" value="InterPro"/>
</dbReference>
<gene>
    <name evidence="16" type="primary">dinB</name>
    <name evidence="18" type="ORF">AWW68_11980</name>
</gene>
<keyword evidence="6 16" id="KW-0808">Transferase</keyword>
<keyword evidence="12 16" id="KW-0239">DNA-directed DNA polymerase</keyword>
<keyword evidence="5 16" id="KW-0963">Cytoplasm</keyword>
<sequence length="351" mass="39368">MDAFFASVEQRDNPELKGKPVAVGGSRERGVVAAASYEARKYGVRSAMPSSTAYRKCPQIIFVKPRFERYKEVSSQIRGIFAEYTDLIEPLSLDEAFLDVTHNKKGIESATLIAKDIKKRIKETTGLTASAGISINKFIAKIASDYNKPDGITLVGPEKVELFLEKLAIEKFFGVGKVTAEKMKRLGIVDGKTLKEWTKEGLTSAFGKSGGFYYEIVRGNDNRPVNPNRIRKSLGAENTFSEDFHDLADMKMALDPIARTVYKRLEAANKWGKTLTVKVKFSDFTQITRSQTHDHVIDSLDEILEITFQIMDQIDWDNFTEGVRLLGITLSNFEGEQNESPKLGQQLTLEF</sequence>
<feature type="site" description="Substrate discrimination" evidence="16">
    <location>
        <position position="5"/>
    </location>
</feature>
<dbReference type="GO" id="GO:0042276">
    <property type="term" value="P:error-prone translesion synthesis"/>
    <property type="evidence" value="ECO:0007669"/>
    <property type="project" value="TreeGrafter"/>
</dbReference>
<dbReference type="PANTHER" id="PTHR11076">
    <property type="entry name" value="DNA REPAIR POLYMERASE UMUC / TRANSFERASE FAMILY MEMBER"/>
    <property type="match status" value="1"/>
</dbReference>
<evidence type="ECO:0000256" key="1">
    <source>
        <dbReference type="ARBA" id="ARBA00004496"/>
    </source>
</evidence>
<organism evidence="18 19">
    <name type="scientific">Roseivirga spongicola</name>
    <dbReference type="NCBI Taxonomy" id="333140"/>
    <lineage>
        <taxon>Bacteria</taxon>
        <taxon>Pseudomonadati</taxon>
        <taxon>Bacteroidota</taxon>
        <taxon>Cytophagia</taxon>
        <taxon>Cytophagales</taxon>
        <taxon>Roseivirgaceae</taxon>
        <taxon>Roseivirga</taxon>
    </lineage>
</organism>
<dbReference type="FunFam" id="3.30.1490.100:FF:000004">
    <property type="entry name" value="DNA polymerase IV"/>
    <property type="match status" value="1"/>
</dbReference>
<evidence type="ECO:0000256" key="16">
    <source>
        <dbReference type="HAMAP-Rule" id="MF_01113"/>
    </source>
</evidence>
<dbReference type="NCBIfam" id="NF010731">
    <property type="entry name" value="PRK14133.1"/>
    <property type="match status" value="1"/>
</dbReference>
<comment type="caution">
    <text evidence="18">The sequence shown here is derived from an EMBL/GenBank/DDBJ whole genome shotgun (WGS) entry which is preliminary data.</text>
</comment>
<dbReference type="SUPFAM" id="SSF100879">
    <property type="entry name" value="Lesion bypass DNA polymerase (Y-family), little finger domain"/>
    <property type="match status" value="1"/>
</dbReference>
<dbReference type="Proteomes" id="UP000075606">
    <property type="component" value="Unassembled WGS sequence"/>
</dbReference>
<evidence type="ECO:0000256" key="8">
    <source>
        <dbReference type="ARBA" id="ARBA00022705"/>
    </source>
</evidence>
<evidence type="ECO:0000256" key="15">
    <source>
        <dbReference type="ARBA" id="ARBA00049244"/>
    </source>
</evidence>
<evidence type="ECO:0000256" key="12">
    <source>
        <dbReference type="ARBA" id="ARBA00022932"/>
    </source>
</evidence>
<comment type="similarity">
    <text evidence="2 16">Belongs to the DNA polymerase type-Y family.</text>
</comment>
<dbReference type="SUPFAM" id="SSF56672">
    <property type="entry name" value="DNA/RNA polymerases"/>
    <property type="match status" value="1"/>
</dbReference>
<proteinExistence type="inferred from homology"/>
<evidence type="ECO:0000256" key="3">
    <source>
        <dbReference type="ARBA" id="ARBA00011245"/>
    </source>
</evidence>
<keyword evidence="13 16" id="KW-0238">DNA-binding</keyword>
<dbReference type="PROSITE" id="PS50173">
    <property type="entry name" value="UMUC"/>
    <property type="match status" value="1"/>
</dbReference>
<dbReference type="InterPro" id="IPR022880">
    <property type="entry name" value="DNApol_IV"/>
</dbReference>
<dbReference type="InterPro" id="IPR036775">
    <property type="entry name" value="DNA_pol_Y-fam_lit_finger_sf"/>
</dbReference>
<dbReference type="STRING" id="333140.AWW68_11980"/>
<name>A0A150X6E3_9BACT</name>
<keyword evidence="8 16" id="KW-0235">DNA replication</keyword>
<comment type="function">
    <text evidence="16">Poorly processive, error-prone DNA polymerase involved in untargeted mutagenesis. Copies undamaged DNA at stalled replication forks, which arise in vivo from mismatched or misaligned primer ends. These misaligned primers can be extended by PolIV. Exhibits no 3'-5' exonuclease (proofreading) activity. May be involved in translesional synthesis, in conjunction with the beta clamp from PolIII.</text>
</comment>
<dbReference type="GO" id="GO:0009432">
    <property type="term" value="P:SOS response"/>
    <property type="evidence" value="ECO:0007669"/>
    <property type="project" value="TreeGrafter"/>
</dbReference>
<dbReference type="InterPro" id="IPR050116">
    <property type="entry name" value="DNA_polymerase-Y"/>
</dbReference>
<keyword evidence="11 16" id="KW-0460">Magnesium</keyword>
<dbReference type="FunFam" id="3.40.1170.60:FF:000001">
    <property type="entry name" value="DNA polymerase IV"/>
    <property type="match status" value="1"/>
</dbReference>
<keyword evidence="4 16" id="KW-0515">Mutator protein</keyword>
<evidence type="ECO:0000313" key="18">
    <source>
        <dbReference type="EMBL" id="KYG74280.1"/>
    </source>
</evidence>
<dbReference type="EMBL" id="LRPC01000028">
    <property type="protein sequence ID" value="KYG74280.1"/>
    <property type="molecule type" value="Genomic_DNA"/>
</dbReference>
<dbReference type="Gene3D" id="1.10.150.20">
    <property type="entry name" value="5' to 3' exonuclease, C-terminal subdomain"/>
    <property type="match status" value="1"/>
</dbReference>
<dbReference type="EC" id="2.7.7.7" evidence="16"/>
<evidence type="ECO:0000256" key="6">
    <source>
        <dbReference type="ARBA" id="ARBA00022679"/>
    </source>
</evidence>
<comment type="caution">
    <text evidence="16">Lacks conserved residue(s) required for the propagation of feature annotation.</text>
</comment>
<evidence type="ECO:0000256" key="7">
    <source>
        <dbReference type="ARBA" id="ARBA00022695"/>
    </source>
</evidence>
<dbReference type="GO" id="GO:0000287">
    <property type="term" value="F:magnesium ion binding"/>
    <property type="evidence" value="ECO:0007669"/>
    <property type="project" value="UniProtKB-UniRule"/>
</dbReference>
<dbReference type="Gene3D" id="3.30.1490.100">
    <property type="entry name" value="DNA polymerase, Y-family, little finger domain"/>
    <property type="match status" value="1"/>
</dbReference>
<accession>A0A150X6E3</accession>
<evidence type="ECO:0000256" key="11">
    <source>
        <dbReference type="ARBA" id="ARBA00022842"/>
    </source>
</evidence>
<evidence type="ECO:0000256" key="5">
    <source>
        <dbReference type="ARBA" id="ARBA00022490"/>
    </source>
</evidence>
<evidence type="ECO:0000256" key="2">
    <source>
        <dbReference type="ARBA" id="ARBA00010945"/>
    </source>
</evidence>
<evidence type="ECO:0000256" key="10">
    <source>
        <dbReference type="ARBA" id="ARBA00022763"/>
    </source>
</evidence>
<dbReference type="AlphaFoldDB" id="A0A150X6E3"/>
<dbReference type="CDD" id="cd03586">
    <property type="entry name" value="PolY_Pol_IV_kappa"/>
    <property type="match status" value="1"/>
</dbReference>